<dbReference type="InterPro" id="IPR009072">
    <property type="entry name" value="Histone-fold"/>
</dbReference>
<dbReference type="PANTHER" id="PTHR11380:SF16">
    <property type="entry name" value="TRANSCRIPTION INITIATION PROTEIN SPT3 HOMOLOG"/>
    <property type="match status" value="1"/>
</dbReference>
<keyword evidence="5" id="KW-0539">Nucleus</keyword>
<dbReference type="Ensembl" id="ENSGEVT00005014715.1">
    <property type="protein sequence ID" value="ENSGEVP00005014032.1"/>
    <property type="gene ID" value="ENSGEVG00005009630.1"/>
</dbReference>
<evidence type="ECO:0000256" key="4">
    <source>
        <dbReference type="ARBA" id="ARBA00023163"/>
    </source>
</evidence>
<dbReference type="GO" id="GO:0000124">
    <property type="term" value="C:SAGA complex"/>
    <property type="evidence" value="ECO:0007669"/>
    <property type="project" value="UniProtKB-ARBA"/>
</dbReference>
<sequence length="352" mass="39425">VCSSVAIPLSNIISLFSLGDVRRPLHETAVLVEDIIHRQLINLLQQAAEVSQLRGARVISAEDLLFLMRKDKKKLRRLLKYMFFRDYKSKIVKGIEEDDLLEDKFNSSSVNKRQKLAQDFLNSIDQTGELLAMFEDDEIDDVKQERMEFYCLTFTLSDVELTKKASKFRDWLDCSSMEIKPNAVAMEILAYLAYETVAQLVDLALLVKQDMAPKAGDPFSHAISATFIQYPSSAEPHLLGQTTNMKSNLDSPENTPPPTPTPPASAGPQHLGKTLSGALGNGGIGQDSTKVKQRKRKKSTAACGIEAQSDAIQPCHIREAIRRYSHKIGPLSPFTVRNNRVIKSYIYNLKEL</sequence>
<dbReference type="GO" id="GO:0046982">
    <property type="term" value="F:protein heterodimerization activity"/>
    <property type="evidence" value="ECO:0007669"/>
    <property type="project" value="InterPro"/>
</dbReference>
<gene>
    <name evidence="8" type="primary">SUPT3H</name>
</gene>
<comment type="similarity">
    <text evidence="6">Belongs to the SPT3 family.</text>
</comment>
<evidence type="ECO:0000256" key="3">
    <source>
        <dbReference type="ARBA" id="ARBA00023159"/>
    </source>
</evidence>
<dbReference type="GeneTree" id="ENSGT00390000010738"/>
<dbReference type="CDD" id="cd07978">
    <property type="entry name" value="HFD_TAF13"/>
    <property type="match status" value="1"/>
</dbReference>
<dbReference type="Proteomes" id="UP000694390">
    <property type="component" value="Unassembled WGS sequence"/>
</dbReference>
<keyword evidence="3" id="KW-0010">Activator</keyword>
<dbReference type="InterPro" id="IPR003195">
    <property type="entry name" value="TFIID_TAF13"/>
</dbReference>
<dbReference type="OrthoDB" id="66982at2759"/>
<dbReference type="Gene3D" id="1.10.20.10">
    <property type="entry name" value="Histone, subunit A"/>
    <property type="match status" value="1"/>
</dbReference>
<evidence type="ECO:0000313" key="9">
    <source>
        <dbReference type="Proteomes" id="UP000694390"/>
    </source>
</evidence>
<dbReference type="GO" id="GO:0006366">
    <property type="term" value="P:transcription by RNA polymerase II"/>
    <property type="evidence" value="ECO:0007669"/>
    <property type="project" value="InterPro"/>
</dbReference>
<evidence type="ECO:0000256" key="5">
    <source>
        <dbReference type="ARBA" id="ARBA00023242"/>
    </source>
</evidence>
<dbReference type="GO" id="GO:0005634">
    <property type="term" value="C:nucleus"/>
    <property type="evidence" value="ECO:0007669"/>
    <property type="project" value="UniProtKB-SubCell"/>
</dbReference>
<comment type="subcellular location">
    <subcellularLocation>
        <location evidence="1">Nucleus</location>
    </subcellularLocation>
</comment>
<dbReference type="GO" id="GO:0003713">
    <property type="term" value="F:transcription coactivator activity"/>
    <property type="evidence" value="ECO:0007669"/>
    <property type="project" value="TreeGrafter"/>
</dbReference>
<keyword evidence="2" id="KW-0805">Transcription regulation</keyword>
<reference evidence="8" key="1">
    <citation type="submission" date="2025-08" db="UniProtKB">
        <authorList>
            <consortium name="Ensembl"/>
        </authorList>
    </citation>
    <scope>IDENTIFICATION</scope>
</reference>
<keyword evidence="4" id="KW-0804">Transcription</keyword>
<dbReference type="Pfam" id="PF02269">
    <property type="entry name" value="TFIID-18kDa"/>
    <property type="match status" value="1"/>
</dbReference>
<name>A0A8C4WEJ9_9SAUR</name>
<evidence type="ECO:0000256" key="1">
    <source>
        <dbReference type="ARBA" id="ARBA00004123"/>
    </source>
</evidence>
<dbReference type="SUPFAM" id="SSF47113">
    <property type="entry name" value="Histone-fold"/>
    <property type="match status" value="1"/>
</dbReference>
<proteinExistence type="inferred from homology"/>
<dbReference type="GO" id="GO:0006357">
    <property type="term" value="P:regulation of transcription by RNA polymerase II"/>
    <property type="evidence" value="ECO:0007669"/>
    <property type="project" value="UniProtKB-ARBA"/>
</dbReference>
<evidence type="ECO:0000256" key="6">
    <source>
        <dbReference type="ARBA" id="ARBA00061274"/>
    </source>
</evidence>
<evidence type="ECO:0000256" key="7">
    <source>
        <dbReference type="SAM" id="MobiDB-lite"/>
    </source>
</evidence>
<keyword evidence="9" id="KW-1185">Reference proteome</keyword>
<evidence type="ECO:0000256" key="2">
    <source>
        <dbReference type="ARBA" id="ARBA00023015"/>
    </source>
</evidence>
<dbReference type="AlphaFoldDB" id="A0A8C4WEJ9"/>
<dbReference type="PANTHER" id="PTHR11380">
    <property type="entry name" value="TRANSCRIPTION INITIATION FACTOR TFIID/SUPT3-RELATED"/>
    <property type="match status" value="1"/>
</dbReference>
<feature type="region of interest" description="Disordered" evidence="7">
    <location>
        <begin position="238"/>
        <end position="293"/>
    </location>
</feature>
<protein>
    <submittedName>
        <fullName evidence="8">SPT3 homolog, SAGA and STAGA complex component</fullName>
    </submittedName>
</protein>
<organism evidence="8 9">
    <name type="scientific">Gopherus evgoodei</name>
    <name type="common">Goodes thornscrub tortoise</name>
    <dbReference type="NCBI Taxonomy" id="1825980"/>
    <lineage>
        <taxon>Eukaryota</taxon>
        <taxon>Metazoa</taxon>
        <taxon>Chordata</taxon>
        <taxon>Craniata</taxon>
        <taxon>Vertebrata</taxon>
        <taxon>Euteleostomi</taxon>
        <taxon>Archelosauria</taxon>
        <taxon>Testudinata</taxon>
        <taxon>Testudines</taxon>
        <taxon>Cryptodira</taxon>
        <taxon>Durocryptodira</taxon>
        <taxon>Testudinoidea</taxon>
        <taxon>Testudinidae</taxon>
        <taxon>Gopherus</taxon>
    </lineage>
</organism>
<feature type="compositionally biased region" description="Polar residues" evidence="7">
    <location>
        <begin position="240"/>
        <end position="253"/>
    </location>
</feature>
<feature type="compositionally biased region" description="Pro residues" evidence="7">
    <location>
        <begin position="254"/>
        <end position="265"/>
    </location>
</feature>
<evidence type="ECO:0000313" key="8">
    <source>
        <dbReference type="Ensembl" id="ENSGEVP00005014032.1"/>
    </source>
</evidence>
<reference evidence="8" key="2">
    <citation type="submission" date="2025-09" db="UniProtKB">
        <authorList>
            <consortium name="Ensembl"/>
        </authorList>
    </citation>
    <scope>IDENTIFICATION</scope>
</reference>
<dbReference type="FunFam" id="1.10.20.10:FF:000023">
    <property type="entry name" value="transcription initiation protein SPT3 homolog"/>
    <property type="match status" value="1"/>
</dbReference>
<accession>A0A8C4WEJ9</accession>